<feature type="transmembrane region" description="Helical" evidence="5">
    <location>
        <begin position="20"/>
        <end position="40"/>
    </location>
</feature>
<reference evidence="7 8" key="1">
    <citation type="journal article" date="2021" name="Commun. Biol.">
        <title>The genome of Shorea leprosula (Dipterocarpaceae) highlights the ecological relevance of drought in aseasonal tropical rainforests.</title>
        <authorList>
            <person name="Ng K.K.S."/>
            <person name="Kobayashi M.J."/>
            <person name="Fawcett J.A."/>
            <person name="Hatakeyama M."/>
            <person name="Paape T."/>
            <person name="Ng C.H."/>
            <person name="Ang C.C."/>
            <person name="Tnah L.H."/>
            <person name="Lee C.T."/>
            <person name="Nishiyama T."/>
            <person name="Sese J."/>
            <person name="O'Brien M.J."/>
            <person name="Copetti D."/>
            <person name="Mohd Noor M.I."/>
            <person name="Ong R.C."/>
            <person name="Putra M."/>
            <person name="Sireger I.Z."/>
            <person name="Indrioko S."/>
            <person name="Kosugi Y."/>
            <person name="Izuno A."/>
            <person name="Isagi Y."/>
            <person name="Lee S.L."/>
            <person name="Shimizu K.K."/>
        </authorList>
    </citation>
    <scope>NUCLEOTIDE SEQUENCE [LARGE SCALE GENOMIC DNA]</scope>
    <source>
        <strain evidence="7">214</strain>
    </source>
</reference>
<evidence type="ECO:0000313" key="7">
    <source>
        <dbReference type="EMBL" id="GKV26238.1"/>
    </source>
</evidence>
<evidence type="ECO:0000259" key="6">
    <source>
        <dbReference type="Pfam" id="PF03168"/>
    </source>
</evidence>
<gene>
    <name evidence="7" type="ORF">SLEP1_g35582</name>
</gene>
<dbReference type="PANTHER" id="PTHR31415">
    <property type="entry name" value="OS05G0367900 PROTEIN"/>
    <property type="match status" value="1"/>
</dbReference>
<protein>
    <recommendedName>
        <fullName evidence="6">Late embryogenesis abundant protein LEA-2 subgroup domain-containing protein</fullName>
    </recommendedName>
</protein>
<keyword evidence="4 5" id="KW-0472">Membrane</keyword>
<dbReference type="GO" id="GO:0098542">
    <property type="term" value="P:defense response to other organism"/>
    <property type="evidence" value="ECO:0007669"/>
    <property type="project" value="InterPro"/>
</dbReference>
<dbReference type="EMBL" id="BPVZ01000071">
    <property type="protein sequence ID" value="GKV26238.1"/>
    <property type="molecule type" value="Genomic_DNA"/>
</dbReference>
<keyword evidence="2 5" id="KW-0812">Transmembrane</keyword>
<name>A0AAV5KNT2_9ROSI</name>
<evidence type="ECO:0000256" key="2">
    <source>
        <dbReference type="ARBA" id="ARBA00022692"/>
    </source>
</evidence>
<dbReference type="GO" id="GO:0005886">
    <property type="term" value="C:plasma membrane"/>
    <property type="evidence" value="ECO:0007669"/>
    <property type="project" value="TreeGrafter"/>
</dbReference>
<accession>A0AAV5KNT2</accession>
<evidence type="ECO:0000313" key="8">
    <source>
        <dbReference type="Proteomes" id="UP001054252"/>
    </source>
</evidence>
<comment type="caution">
    <text evidence="7">The sequence shown here is derived from an EMBL/GenBank/DDBJ whole genome shotgun (WGS) entry which is preliminary data.</text>
</comment>
<proteinExistence type="predicted"/>
<dbReference type="GO" id="GO:0009506">
    <property type="term" value="C:plasmodesma"/>
    <property type="evidence" value="ECO:0007669"/>
    <property type="project" value="TreeGrafter"/>
</dbReference>
<keyword evidence="3 5" id="KW-1133">Transmembrane helix</keyword>
<dbReference type="AlphaFoldDB" id="A0AAV5KNT2"/>
<sequence length="193" mass="22010">MPQTTPQQPRKPFNRGHCFLVLISIIVVLGLVALFTWLALRPKKPVYSIESGSLSDFNLNDIHLNSTFYFTIRTHNPNHRVSIYYDAINSSVTHHNQSIAFSTIPRFFHRRRNVTDLTPKFVARDVALSHANAADLKQESRTGQVELEVHVTARIRFKAGVFKSRHRTLKVVCVPRLVAVDNIVAPKSKIIFK</sequence>
<dbReference type="InterPro" id="IPR044839">
    <property type="entry name" value="NDR1-like"/>
</dbReference>
<organism evidence="7 8">
    <name type="scientific">Rubroshorea leprosula</name>
    <dbReference type="NCBI Taxonomy" id="152421"/>
    <lineage>
        <taxon>Eukaryota</taxon>
        <taxon>Viridiplantae</taxon>
        <taxon>Streptophyta</taxon>
        <taxon>Embryophyta</taxon>
        <taxon>Tracheophyta</taxon>
        <taxon>Spermatophyta</taxon>
        <taxon>Magnoliopsida</taxon>
        <taxon>eudicotyledons</taxon>
        <taxon>Gunneridae</taxon>
        <taxon>Pentapetalae</taxon>
        <taxon>rosids</taxon>
        <taxon>malvids</taxon>
        <taxon>Malvales</taxon>
        <taxon>Dipterocarpaceae</taxon>
        <taxon>Rubroshorea</taxon>
    </lineage>
</organism>
<dbReference type="Pfam" id="PF03168">
    <property type="entry name" value="LEA_2"/>
    <property type="match status" value="1"/>
</dbReference>
<feature type="domain" description="Late embryogenesis abundant protein LEA-2 subgroup" evidence="6">
    <location>
        <begin position="71"/>
        <end position="173"/>
    </location>
</feature>
<evidence type="ECO:0000256" key="5">
    <source>
        <dbReference type="SAM" id="Phobius"/>
    </source>
</evidence>
<dbReference type="PANTHER" id="PTHR31415:SF130">
    <property type="entry name" value="NDR1_HIN1-LIKE PROTEIN 6"/>
    <property type="match status" value="1"/>
</dbReference>
<evidence type="ECO:0000256" key="1">
    <source>
        <dbReference type="ARBA" id="ARBA00004167"/>
    </source>
</evidence>
<dbReference type="Proteomes" id="UP001054252">
    <property type="component" value="Unassembled WGS sequence"/>
</dbReference>
<keyword evidence="8" id="KW-1185">Reference proteome</keyword>
<dbReference type="InterPro" id="IPR004864">
    <property type="entry name" value="LEA_2"/>
</dbReference>
<evidence type="ECO:0000256" key="4">
    <source>
        <dbReference type="ARBA" id="ARBA00023136"/>
    </source>
</evidence>
<comment type="subcellular location">
    <subcellularLocation>
        <location evidence="1">Membrane</location>
        <topology evidence="1">Single-pass membrane protein</topology>
    </subcellularLocation>
</comment>
<evidence type="ECO:0000256" key="3">
    <source>
        <dbReference type="ARBA" id="ARBA00022989"/>
    </source>
</evidence>